<proteinExistence type="predicted"/>
<evidence type="ECO:0008006" key="5">
    <source>
        <dbReference type="Google" id="ProtNLM"/>
    </source>
</evidence>
<gene>
    <name evidence="3" type="ORF">ELQ93_03570</name>
</gene>
<feature type="region of interest" description="Disordered" evidence="1">
    <location>
        <begin position="1"/>
        <end position="25"/>
    </location>
</feature>
<reference evidence="3 4" key="1">
    <citation type="submission" date="2018-12" db="EMBL/GenBank/DDBJ databases">
        <authorList>
            <person name="hu s."/>
            <person name="Xu Y."/>
            <person name="Xu B."/>
            <person name="Li F."/>
        </authorList>
    </citation>
    <scope>NUCLEOTIDE SEQUENCE [LARGE SCALE GENOMIC DNA]</scope>
    <source>
        <strain evidence="3 4">KSW2-17</strain>
    </source>
</reference>
<feature type="transmembrane region" description="Helical" evidence="2">
    <location>
        <begin position="162"/>
        <end position="184"/>
    </location>
</feature>
<evidence type="ECO:0000256" key="2">
    <source>
        <dbReference type="SAM" id="Phobius"/>
    </source>
</evidence>
<dbReference type="Pfam" id="PF09534">
    <property type="entry name" value="Trp_oprn_chp"/>
    <property type="match status" value="1"/>
</dbReference>
<evidence type="ECO:0000313" key="4">
    <source>
        <dbReference type="Proteomes" id="UP000268291"/>
    </source>
</evidence>
<protein>
    <recommendedName>
        <fullName evidence="5">Membrane protein (TIGR02234 family)</fullName>
    </recommendedName>
</protein>
<comment type="caution">
    <text evidence="3">The sequence shown here is derived from an EMBL/GenBank/DDBJ whole genome shotgun (WGS) entry which is preliminary data.</text>
</comment>
<organism evidence="3 4">
    <name type="scientific">Labedella gwakjiensis</name>
    <dbReference type="NCBI Taxonomy" id="390269"/>
    <lineage>
        <taxon>Bacteria</taxon>
        <taxon>Bacillati</taxon>
        <taxon>Actinomycetota</taxon>
        <taxon>Actinomycetes</taxon>
        <taxon>Micrococcales</taxon>
        <taxon>Microbacteriaceae</taxon>
        <taxon>Labedella</taxon>
    </lineage>
</organism>
<dbReference type="InterPro" id="IPR019051">
    <property type="entry name" value="Trp_biosyn_TM_oprn/chp"/>
</dbReference>
<feature type="transmembrane region" description="Helical" evidence="2">
    <location>
        <begin position="37"/>
        <end position="58"/>
    </location>
</feature>
<keyword evidence="2" id="KW-1133">Transmembrane helix</keyword>
<keyword evidence="4" id="KW-1185">Reference proteome</keyword>
<evidence type="ECO:0000313" key="3">
    <source>
        <dbReference type="EMBL" id="RUQ86104.1"/>
    </source>
</evidence>
<dbReference type="Proteomes" id="UP000268291">
    <property type="component" value="Unassembled WGS sequence"/>
</dbReference>
<sequence length="225" mass="22898">MPRVSEQGGGPVASRRRRRRDAAGPVSAVSPKRLKSLSILAVLVVSGLVFLIWTRTWFVFEVTADQTEGVAVEATGESAAPALAALGLAGLAAGAALSIAGRLFRVVLGSLVGLIGASVVLSAVLAIIDPIASSSSAISTATGIAGRDSIAAVVDSVDTSPWPALGVVVGALLVLIGVVVVATAGRWPGPSRKYDAVRFEHADDGAPLDAVDSWDELSRGDDPTR</sequence>
<keyword evidence="2" id="KW-0472">Membrane</keyword>
<feature type="transmembrane region" description="Helical" evidence="2">
    <location>
        <begin position="106"/>
        <end position="128"/>
    </location>
</feature>
<keyword evidence="2" id="KW-0812">Transmembrane</keyword>
<feature type="transmembrane region" description="Helical" evidence="2">
    <location>
        <begin position="78"/>
        <end position="99"/>
    </location>
</feature>
<accession>A0ABY0C8K9</accession>
<evidence type="ECO:0000256" key="1">
    <source>
        <dbReference type="SAM" id="MobiDB-lite"/>
    </source>
</evidence>
<dbReference type="EMBL" id="RZGY01000001">
    <property type="protein sequence ID" value="RUQ86104.1"/>
    <property type="molecule type" value="Genomic_DNA"/>
</dbReference>
<name>A0ABY0C8K9_9MICO</name>